<dbReference type="AlphaFoldDB" id="A0A517ZEY6"/>
<feature type="transmembrane region" description="Helical" evidence="1">
    <location>
        <begin position="12"/>
        <end position="33"/>
    </location>
</feature>
<organism evidence="2 3">
    <name type="scientific">Maioricimonas rarisocia</name>
    <dbReference type="NCBI Taxonomy" id="2528026"/>
    <lineage>
        <taxon>Bacteria</taxon>
        <taxon>Pseudomonadati</taxon>
        <taxon>Planctomycetota</taxon>
        <taxon>Planctomycetia</taxon>
        <taxon>Planctomycetales</taxon>
        <taxon>Planctomycetaceae</taxon>
        <taxon>Maioricimonas</taxon>
    </lineage>
</organism>
<protein>
    <submittedName>
        <fullName evidence="2">Uncharacterized protein</fullName>
    </submittedName>
</protein>
<evidence type="ECO:0000313" key="2">
    <source>
        <dbReference type="EMBL" id="QDU41026.1"/>
    </source>
</evidence>
<evidence type="ECO:0000256" key="1">
    <source>
        <dbReference type="SAM" id="Phobius"/>
    </source>
</evidence>
<name>A0A517ZEY6_9PLAN</name>
<dbReference type="RefSeq" id="WP_145372251.1">
    <property type="nucleotide sequence ID" value="NZ_CP036275.1"/>
</dbReference>
<sequence length="110" mass="12309">MTPHKHSRSWFVVHLALFFALIVSVMGLAISHVGNLDQLFTVRTLIIFAALSLGFSLVDMLLFRLFIHAQCPDCGARLRVIRQDPVTYSCPGCGIEQGTHVQIRYGSRSH</sequence>
<keyword evidence="3" id="KW-1185">Reference proteome</keyword>
<keyword evidence="1" id="KW-0472">Membrane</keyword>
<dbReference type="Proteomes" id="UP000320496">
    <property type="component" value="Chromosome"/>
</dbReference>
<keyword evidence="1" id="KW-1133">Transmembrane helix</keyword>
<dbReference type="KEGG" id="mri:Mal4_53910"/>
<reference evidence="2 3" key="1">
    <citation type="submission" date="2019-02" db="EMBL/GenBank/DDBJ databases">
        <title>Deep-cultivation of Planctomycetes and their phenomic and genomic characterization uncovers novel biology.</title>
        <authorList>
            <person name="Wiegand S."/>
            <person name="Jogler M."/>
            <person name="Boedeker C."/>
            <person name="Pinto D."/>
            <person name="Vollmers J."/>
            <person name="Rivas-Marin E."/>
            <person name="Kohn T."/>
            <person name="Peeters S.H."/>
            <person name="Heuer A."/>
            <person name="Rast P."/>
            <person name="Oberbeckmann S."/>
            <person name="Bunk B."/>
            <person name="Jeske O."/>
            <person name="Meyerdierks A."/>
            <person name="Storesund J.E."/>
            <person name="Kallscheuer N."/>
            <person name="Luecker S."/>
            <person name="Lage O.M."/>
            <person name="Pohl T."/>
            <person name="Merkel B.J."/>
            <person name="Hornburger P."/>
            <person name="Mueller R.-W."/>
            <person name="Bruemmer F."/>
            <person name="Labrenz M."/>
            <person name="Spormann A.M."/>
            <person name="Op den Camp H."/>
            <person name="Overmann J."/>
            <person name="Amann R."/>
            <person name="Jetten M.S.M."/>
            <person name="Mascher T."/>
            <person name="Medema M.H."/>
            <person name="Devos D.P."/>
            <person name="Kaster A.-K."/>
            <person name="Ovreas L."/>
            <person name="Rohde M."/>
            <person name="Galperin M.Y."/>
            <person name="Jogler C."/>
        </authorList>
    </citation>
    <scope>NUCLEOTIDE SEQUENCE [LARGE SCALE GENOMIC DNA]</scope>
    <source>
        <strain evidence="2 3">Mal4</strain>
    </source>
</reference>
<gene>
    <name evidence="2" type="ORF">Mal4_53910</name>
</gene>
<accession>A0A517ZEY6</accession>
<feature type="transmembrane region" description="Helical" evidence="1">
    <location>
        <begin position="45"/>
        <end position="67"/>
    </location>
</feature>
<dbReference type="EMBL" id="CP036275">
    <property type="protein sequence ID" value="QDU41026.1"/>
    <property type="molecule type" value="Genomic_DNA"/>
</dbReference>
<evidence type="ECO:0000313" key="3">
    <source>
        <dbReference type="Proteomes" id="UP000320496"/>
    </source>
</evidence>
<proteinExistence type="predicted"/>
<keyword evidence="1" id="KW-0812">Transmembrane</keyword>